<keyword evidence="5 12" id="KW-0349">Heme</keyword>
<dbReference type="InterPro" id="IPR050196">
    <property type="entry name" value="Cytochrome_P450_Monoox"/>
</dbReference>
<dbReference type="GO" id="GO:0016705">
    <property type="term" value="F:oxidoreductase activity, acting on paired donors, with incorporation or reduction of molecular oxygen"/>
    <property type="evidence" value="ECO:0007669"/>
    <property type="project" value="InterPro"/>
</dbReference>
<keyword evidence="8" id="KW-0492">Microsome</keyword>
<evidence type="ECO:0000256" key="4">
    <source>
        <dbReference type="ARBA" id="ARBA00010617"/>
    </source>
</evidence>
<evidence type="ECO:0000256" key="5">
    <source>
        <dbReference type="ARBA" id="ARBA00022617"/>
    </source>
</evidence>
<dbReference type="SUPFAM" id="SSF48264">
    <property type="entry name" value="Cytochrome P450"/>
    <property type="match status" value="1"/>
</dbReference>
<evidence type="ECO:0000256" key="10">
    <source>
        <dbReference type="ARBA" id="ARBA00023004"/>
    </source>
</evidence>
<dbReference type="GO" id="GO:0005506">
    <property type="term" value="F:iron ion binding"/>
    <property type="evidence" value="ECO:0007669"/>
    <property type="project" value="InterPro"/>
</dbReference>
<gene>
    <name evidence="15" type="ORF">PSYICH_LOCUS8502</name>
</gene>
<proteinExistence type="inferred from homology"/>
<dbReference type="InterPro" id="IPR002401">
    <property type="entry name" value="Cyt_P450_E_grp-I"/>
</dbReference>
<dbReference type="EMBL" id="OV651815">
    <property type="protein sequence ID" value="CAH1108900.1"/>
    <property type="molecule type" value="Genomic_DNA"/>
</dbReference>
<evidence type="ECO:0000313" key="16">
    <source>
        <dbReference type="Proteomes" id="UP001153636"/>
    </source>
</evidence>
<keyword evidence="11 13" id="KW-0503">Monooxygenase</keyword>
<keyword evidence="14" id="KW-1133">Transmembrane helix</keyword>
<dbReference type="PANTHER" id="PTHR24291:SF187">
    <property type="entry name" value="CYTOCHROME P450 4AE1-RELATED"/>
    <property type="match status" value="1"/>
</dbReference>
<keyword evidence="7" id="KW-0256">Endoplasmic reticulum</keyword>
<reference evidence="15" key="1">
    <citation type="submission" date="2022-01" db="EMBL/GenBank/DDBJ databases">
        <authorList>
            <person name="King R."/>
        </authorList>
    </citation>
    <scope>NUCLEOTIDE SEQUENCE</scope>
</reference>
<evidence type="ECO:0000256" key="1">
    <source>
        <dbReference type="ARBA" id="ARBA00001971"/>
    </source>
</evidence>
<accession>A0A9P0CYY6</accession>
<evidence type="ECO:0000256" key="3">
    <source>
        <dbReference type="ARBA" id="ARBA00004406"/>
    </source>
</evidence>
<dbReference type="Pfam" id="PF00067">
    <property type="entry name" value="p450"/>
    <property type="match status" value="1"/>
</dbReference>
<dbReference type="GO" id="GO:0004497">
    <property type="term" value="F:monooxygenase activity"/>
    <property type="evidence" value="ECO:0007669"/>
    <property type="project" value="UniProtKB-KW"/>
</dbReference>
<keyword evidence="14" id="KW-0812">Transmembrane</keyword>
<dbReference type="Proteomes" id="UP001153636">
    <property type="component" value="Chromosome 3"/>
</dbReference>
<dbReference type="InterPro" id="IPR036396">
    <property type="entry name" value="Cyt_P450_sf"/>
</dbReference>
<dbReference type="InterPro" id="IPR017972">
    <property type="entry name" value="Cyt_P450_CS"/>
</dbReference>
<evidence type="ECO:0000256" key="8">
    <source>
        <dbReference type="ARBA" id="ARBA00022848"/>
    </source>
</evidence>
<dbReference type="InterPro" id="IPR001128">
    <property type="entry name" value="Cyt_P450"/>
</dbReference>
<dbReference type="PROSITE" id="PS00086">
    <property type="entry name" value="CYTOCHROME_P450"/>
    <property type="match status" value="1"/>
</dbReference>
<dbReference type="PRINTS" id="PR00463">
    <property type="entry name" value="EP450I"/>
</dbReference>
<feature type="binding site" description="axial binding residue" evidence="12">
    <location>
        <position position="446"/>
    </location>
    <ligand>
        <name>heme</name>
        <dbReference type="ChEBI" id="CHEBI:30413"/>
    </ligand>
    <ligandPart>
        <name>Fe</name>
        <dbReference type="ChEBI" id="CHEBI:18248"/>
    </ligandPart>
</feature>
<dbReference type="GO" id="GO:0005789">
    <property type="term" value="C:endoplasmic reticulum membrane"/>
    <property type="evidence" value="ECO:0007669"/>
    <property type="project" value="UniProtKB-SubCell"/>
</dbReference>
<dbReference type="CDD" id="cd20628">
    <property type="entry name" value="CYP4"/>
    <property type="match status" value="1"/>
</dbReference>
<comment type="subcellular location">
    <subcellularLocation>
        <location evidence="3">Endoplasmic reticulum membrane</location>
        <topology evidence="3">Peripheral membrane protein</topology>
    </subcellularLocation>
    <subcellularLocation>
        <location evidence="2">Microsome membrane</location>
        <topology evidence="2">Peripheral membrane protein</topology>
    </subcellularLocation>
</comment>
<dbReference type="AlphaFoldDB" id="A0A9P0CYY6"/>
<evidence type="ECO:0000256" key="2">
    <source>
        <dbReference type="ARBA" id="ARBA00004174"/>
    </source>
</evidence>
<evidence type="ECO:0000256" key="11">
    <source>
        <dbReference type="ARBA" id="ARBA00023033"/>
    </source>
</evidence>
<dbReference type="PRINTS" id="PR00385">
    <property type="entry name" value="P450"/>
</dbReference>
<feature type="transmembrane region" description="Helical" evidence="14">
    <location>
        <begin position="6"/>
        <end position="23"/>
    </location>
</feature>
<dbReference type="GO" id="GO:0020037">
    <property type="term" value="F:heme binding"/>
    <property type="evidence" value="ECO:0007669"/>
    <property type="project" value="InterPro"/>
</dbReference>
<dbReference type="Gene3D" id="1.10.630.10">
    <property type="entry name" value="Cytochrome P450"/>
    <property type="match status" value="1"/>
</dbReference>
<comment type="cofactor">
    <cofactor evidence="1 12">
        <name>heme</name>
        <dbReference type="ChEBI" id="CHEBI:30413"/>
    </cofactor>
</comment>
<comment type="similarity">
    <text evidence="4 13">Belongs to the cytochrome P450 family.</text>
</comment>
<keyword evidence="9 13" id="KW-0560">Oxidoreductase</keyword>
<name>A0A9P0CYY6_9CUCU</name>
<evidence type="ECO:0000256" key="13">
    <source>
        <dbReference type="RuleBase" id="RU000461"/>
    </source>
</evidence>
<dbReference type="OrthoDB" id="1470350at2759"/>
<dbReference type="PANTHER" id="PTHR24291">
    <property type="entry name" value="CYTOCHROME P450 FAMILY 4"/>
    <property type="match status" value="1"/>
</dbReference>
<keyword evidence="14" id="KW-0472">Membrane</keyword>
<evidence type="ECO:0000256" key="14">
    <source>
        <dbReference type="SAM" id="Phobius"/>
    </source>
</evidence>
<evidence type="ECO:0000256" key="9">
    <source>
        <dbReference type="ARBA" id="ARBA00023002"/>
    </source>
</evidence>
<protein>
    <recommendedName>
        <fullName evidence="17">Cytochrome P450</fullName>
    </recommendedName>
</protein>
<evidence type="ECO:0000256" key="7">
    <source>
        <dbReference type="ARBA" id="ARBA00022824"/>
    </source>
</evidence>
<organism evidence="15 16">
    <name type="scientific">Psylliodes chrysocephalus</name>
    <dbReference type="NCBI Taxonomy" id="3402493"/>
    <lineage>
        <taxon>Eukaryota</taxon>
        <taxon>Metazoa</taxon>
        <taxon>Ecdysozoa</taxon>
        <taxon>Arthropoda</taxon>
        <taxon>Hexapoda</taxon>
        <taxon>Insecta</taxon>
        <taxon>Pterygota</taxon>
        <taxon>Neoptera</taxon>
        <taxon>Endopterygota</taxon>
        <taxon>Coleoptera</taxon>
        <taxon>Polyphaga</taxon>
        <taxon>Cucujiformia</taxon>
        <taxon>Chrysomeloidea</taxon>
        <taxon>Chrysomelidae</taxon>
        <taxon>Galerucinae</taxon>
        <taxon>Alticini</taxon>
        <taxon>Psylliodes</taxon>
    </lineage>
</organism>
<evidence type="ECO:0008006" key="17">
    <source>
        <dbReference type="Google" id="ProtNLM"/>
    </source>
</evidence>
<dbReference type="FunFam" id="1.10.630.10:FF:000182">
    <property type="entry name" value="Cytochrome P450 3A4"/>
    <property type="match status" value="1"/>
</dbReference>
<evidence type="ECO:0000313" key="15">
    <source>
        <dbReference type="EMBL" id="CAH1108900.1"/>
    </source>
</evidence>
<evidence type="ECO:0000256" key="12">
    <source>
        <dbReference type="PIRSR" id="PIRSR602401-1"/>
    </source>
</evidence>
<keyword evidence="6 12" id="KW-0479">Metal-binding</keyword>
<sequence length="501" mass="57974">MAILVPVLVGLFVALVSYWWIQLEKRRNKMKWLPEAPRVPLLGNVLELRDSTEILKVFMKYCEKYDGLFTIELITAKFIVASNPEFLEFLLGKMDILDKSYEYKFLSNWLGSGLLTADAEIWKKSRKMLTPSFHFSILENFIETFNSNADILKEILSEKADAETFDVFPYAAMSALDIISETTMGVSINAQRNPKSDYINAVKEKCRILIERIYSPIKKFDLTFPLTNDYYADLNHVKTLHDHTLKIINKRKQELKSNVKKETMVKNDEDEGIKKRKVFLDLMLDATIDGRQLSDNEIRQEVDTFMFAGHDTTATSLSFTLYCLSTHPEVQKRAVEEQQKIFGSDRNRSATHRDLQEMKYLEMIIKESLRMYPPVPYIGRKTKRDISYKDGNVILAGTGILVIIFAVNRNPKYFPEPDKFNPSRFEENKIYSQYAYIPFSAGPRNCIGQKFAMLEMKVVLSKVLRHFELLPSGQDLILSAQTVLKSQNGVNIKLKKRDIWN</sequence>
<keyword evidence="16" id="KW-1185">Reference proteome</keyword>
<evidence type="ECO:0000256" key="6">
    <source>
        <dbReference type="ARBA" id="ARBA00022723"/>
    </source>
</evidence>
<keyword evidence="10 12" id="KW-0408">Iron</keyword>